<evidence type="ECO:0000313" key="1">
    <source>
        <dbReference type="EMBL" id="ACV63852.1"/>
    </source>
</evidence>
<dbReference type="eggNOG" id="ENOG5031J4X">
    <property type="taxonomic scope" value="Bacteria"/>
</dbReference>
<sequence length="176" mass="21012">MKGLSKEYKIKDNMSDSVGLITSILVRYPEVATIIFDPEQQVLKMTFILKKNLDNITKEIMTSKVTDSLEVYNFLEDREPELISIGQQEFDQFTLIEIQRDIETLMREEIGLTVQLFYDLFCDYLVTDYNNNYYFEEDLIMQEEIIEQMLQNLKIKSDNKHWYAFREEGRVLVFNK</sequence>
<protein>
    <submittedName>
        <fullName evidence="1">Uncharacterized protein</fullName>
    </submittedName>
</protein>
<dbReference type="HOGENOM" id="CLU_125481_0_0_9"/>
<dbReference type="AlphaFoldDB" id="C8W3R6"/>
<dbReference type="RefSeq" id="WP_015758544.1">
    <property type="nucleotide sequence ID" value="NC_013216.1"/>
</dbReference>
<proteinExistence type="predicted"/>
<accession>C8W3R6</accession>
<gene>
    <name evidence="1" type="ordered locus">Dtox_3100</name>
</gene>
<evidence type="ECO:0000313" key="2">
    <source>
        <dbReference type="Proteomes" id="UP000002217"/>
    </source>
</evidence>
<organism evidence="1 2">
    <name type="scientific">Desulfofarcimen acetoxidans (strain ATCC 49208 / DSM 771 / KCTC 5769 / VKM B-1644 / 5575)</name>
    <name type="common">Desulfotomaculum acetoxidans</name>
    <dbReference type="NCBI Taxonomy" id="485916"/>
    <lineage>
        <taxon>Bacteria</taxon>
        <taxon>Bacillati</taxon>
        <taxon>Bacillota</taxon>
        <taxon>Clostridia</taxon>
        <taxon>Eubacteriales</taxon>
        <taxon>Peptococcaceae</taxon>
        <taxon>Desulfofarcimen</taxon>
    </lineage>
</organism>
<reference evidence="1 2" key="1">
    <citation type="journal article" date="2009" name="Stand. Genomic Sci.">
        <title>Complete genome sequence of Desulfotomaculum acetoxidans type strain (5575).</title>
        <authorList>
            <person name="Spring S."/>
            <person name="Lapidus A."/>
            <person name="Schroder M."/>
            <person name="Gleim D."/>
            <person name="Sims D."/>
            <person name="Meincke L."/>
            <person name="Glavina Del Rio T."/>
            <person name="Tice H."/>
            <person name="Copeland A."/>
            <person name="Cheng J.F."/>
            <person name="Lucas S."/>
            <person name="Chen F."/>
            <person name="Nolan M."/>
            <person name="Bruce D."/>
            <person name="Goodwin L."/>
            <person name="Pitluck S."/>
            <person name="Ivanova N."/>
            <person name="Mavromatis K."/>
            <person name="Mikhailova N."/>
            <person name="Pati A."/>
            <person name="Chen A."/>
            <person name="Palaniappan K."/>
            <person name="Land M."/>
            <person name="Hauser L."/>
            <person name="Chang Y.J."/>
            <person name="Jeffries C.D."/>
            <person name="Chain P."/>
            <person name="Saunders E."/>
            <person name="Brettin T."/>
            <person name="Detter J.C."/>
            <person name="Goker M."/>
            <person name="Bristow J."/>
            <person name="Eisen J.A."/>
            <person name="Markowitz V."/>
            <person name="Hugenholtz P."/>
            <person name="Kyrpides N.C."/>
            <person name="Klenk H.P."/>
            <person name="Han C."/>
        </authorList>
    </citation>
    <scope>NUCLEOTIDE SEQUENCE [LARGE SCALE GENOMIC DNA]</scope>
    <source>
        <strain evidence="2">ATCC 49208 / DSM 771 / VKM B-1644</strain>
    </source>
</reference>
<dbReference type="KEGG" id="dae:Dtox_3100"/>
<dbReference type="EMBL" id="CP001720">
    <property type="protein sequence ID" value="ACV63852.1"/>
    <property type="molecule type" value="Genomic_DNA"/>
</dbReference>
<name>C8W3R6_DESAS</name>
<dbReference type="STRING" id="485916.Dtox_3100"/>
<keyword evidence="2" id="KW-1185">Reference proteome</keyword>
<dbReference type="Proteomes" id="UP000002217">
    <property type="component" value="Chromosome"/>
</dbReference>